<reference evidence="1 2" key="2">
    <citation type="journal article" date="2021" name="Genomics">
        <title>High-quality reference genome for Clonorchis sinensis.</title>
        <authorList>
            <person name="Young N.D."/>
            <person name="Stroehlein A.J."/>
            <person name="Kinkar L."/>
            <person name="Wang T."/>
            <person name="Sohn W.M."/>
            <person name="Chang B.C.H."/>
            <person name="Kaur P."/>
            <person name="Weisz D."/>
            <person name="Dudchenko O."/>
            <person name="Aiden E.L."/>
            <person name="Korhonen P.K."/>
            <person name="Gasser R.B."/>
        </authorList>
    </citation>
    <scope>NUCLEOTIDE SEQUENCE [LARGE SCALE GENOMIC DNA]</scope>
    <source>
        <strain evidence="1">Cs-k2</strain>
    </source>
</reference>
<sequence>MQPFVVLQDGCCHYFTPSSNPTYASRLPLSSLGQPGSIPAHLLPSGGMAVRHRKSATAEHFFNFFKSSQSTLRLILFHSLYCVAFCRNLQGSLTIGSPSSGIHI</sequence>
<organism evidence="1 2">
    <name type="scientific">Clonorchis sinensis</name>
    <name type="common">Chinese liver fluke</name>
    <dbReference type="NCBI Taxonomy" id="79923"/>
    <lineage>
        <taxon>Eukaryota</taxon>
        <taxon>Metazoa</taxon>
        <taxon>Spiralia</taxon>
        <taxon>Lophotrochozoa</taxon>
        <taxon>Platyhelminthes</taxon>
        <taxon>Trematoda</taxon>
        <taxon>Digenea</taxon>
        <taxon>Opisthorchiida</taxon>
        <taxon>Opisthorchiata</taxon>
        <taxon>Opisthorchiidae</taxon>
        <taxon>Clonorchis</taxon>
    </lineage>
</organism>
<reference evidence="1 2" key="1">
    <citation type="journal article" date="2018" name="Biotechnol. Adv.">
        <title>Improved genomic resources and new bioinformatic workflow for the carcinogenic parasite Clonorchis sinensis: Biotechnological implications.</title>
        <authorList>
            <person name="Wang D."/>
            <person name="Korhonen P.K."/>
            <person name="Gasser R.B."/>
            <person name="Young N.D."/>
        </authorList>
    </citation>
    <scope>NUCLEOTIDE SEQUENCE [LARGE SCALE GENOMIC DNA]</scope>
    <source>
        <strain evidence="1">Cs-k2</strain>
    </source>
</reference>
<dbReference type="Proteomes" id="UP000286415">
    <property type="component" value="Unassembled WGS sequence"/>
</dbReference>
<evidence type="ECO:0000313" key="1">
    <source>
        <dbReference type="EMBL" id="KAG5455243.1"/>
    </source>
</evidence>
<dbReference type="AlphaFoldDB" id="A0A3R7F9V3"/>
<dbReference type="InParanoid" id="A0A3R7F9V3"/>
<protein>
    <submittedName>
        <fullName evidence="1">Uncharacterized protein</fullName>
    </submittedName>
</protein>
<dbReference type="EMBL" id="NIRI02000005">
    <property type="protein sequence ID" value="KAG5455243.1"/>
    <property type="molecule type" value="Genomic_DNA"/>
</dbReference>
<name>A0A3R7F9V3_CLOSI</name>
<proteinExistence type="predicted"/>
<evidence type="ECO:0000313" key="2">
    <source>
        <dbReference type="Proteomes" id="UP000286415"/>
    </source>
</evidence>
<gene>
    <name evidence="1" type="ORF">CSKR_203865</name>
</gene>
<keyword evidence="2" id="KW-1185">Reference proteome</keyword>
<comment type="caution">
    <text evidence="1">The sequence shown here is derived from an EMBL/GenBank/DDBJ whole genome shotgun (WGS) entry which is preliminary data.</text>
</comment>
<accession>A0A3R7F9V3</accession>